<dbReference type="SUPFAM" id="SSF111418">
    <property type="entry name" value="Hormone receptor domain"/>
    <property type="match status" value="1"/>
</dbReference>
<keyword evidence="3" id="KW-0732">Signal</keyword>
<evidence type="ECO:0000256" key="3">
    <source>
        <dbReference type="ARBA" id="ARBA00022729"/>
    </source>
</evidence>
<keyword evidence="5" id="KW-0675">Receptor</keyword>
<dbReference type="InterPro" id="IPR001879">
    <property type="entry name" value="GPCR_2_extracellular_dom"/>
</dbReference>
<dbReference type="OrthoDB" id="6134459at2759"/>
<keyword evidence="10" id="KW-1185">Reference proteome</keyword>
<dbReference type="PROSITE" id="PS50835">
    <property type="entry name" value="IG_LIKE"/>
    <property type="match status" value="1"/>
</dbReference>
<dbReference type="PROSITE" id="PS50227">
    <property type="entry name" value="G_PROTEIN_RECEP_F2_3"/>
    <property type="match status" value="1"/>
</dbReference>
<organism evidence="9 10">
    <name type="scientific">Albula glossodonta</name>
    <name type="common">roundjaw bonefish</name>
    <dbReference type="NCBI Taxonomy" id="121402"/>
    <lineage>
        <taxon>Eukaryota</taxon>
        <taxon>Metazoa</taxon>
        <taxon>Chordata</taxon>
        <taxon>Craniata</taxon>
        <taxon>Vertebrata</taxon>
        <taxon>Euteleostomi</taxon>
        <taxon>Actinopterygii</taxon>
        <taxon>Neopterygii</taxon>
        <taxon>Teleostei</taxon>
        <taxon>Albuliformes</taxon>
        <taxon>Albulidae</taxon>
        <taxon>Albula</taxon>
    </lineage>
</organism>
<proteinExistence type="inferred from homology"/>
<dbReference type="SMART" id="SM00082">
    <property type="entry name" value="LRRCT"/>
    <property type="match status" value="1"/>
</dbReference>
<dbReference type="InterPro" id="IPR051963">
    <property type="entry name" value="Adhesion_GPCR_A"/>
</dbReference>
<keyword evidence="2" id="KW-0433">Leucine-rich repeat</keyword>
<evidence type="ECO:0000313" key="10">
    <source>
        <dbReference type="Proteomes" id="UP000824540"/>
    </source>
</evidence>
<evidence type="ECO:0000259" key="8">
    <source>
        <dbReference type="PROSITE" id="PS50835"/>
    </source>
</evidence>
<dbReference type="GO" id="GO:0007166">
    <property type="term" value="P:cell surface receptor signaling pathway"/>
    <property type="evidence" value="ECO:0007669"/>
    <property type="project" value="TreeGrafter"/>
</dbReference>
<dbReference type="InterPro" id="IPR032675">
    <property type="entry name" value="LRR_dom_sf"/>
</dbReference>
<dbReference type="PANTHER" id="PTHR45930:SF2">
    <property type="entry name" value="ADHESION G PROTEIN-COUPLED RECEPTOR A3"/>
    <property type="match status" value="1"/>
</dbReference>
<dbReference type="InterPro" id="IPR013783">
    <property type="entry name" value="Ig-like_fold"/>
</dbReference>
<dbReference type="Pfam" id="PF26588">
    <property type="entry name" value="GAIN_ADGRA3"/>
    <property type="match status" value="1"/>
</dbReference>
<dbReference type="InterPro" id="IPR007110">
    <property type="entry name" value="Ig-like_dom"/>
</dbReference>
<gene>
    <name evidence="9" type="ORF">JZ751_024167</name>
</gene>
<dbReference type="InterPro" id="IPR036179">
    <property type="entry name" value="Ig-like_dom_sf"/>
</dbReference>
<dbReference type="Gene3D" id="2.60.40.10">
    <property type="entry name" value="Immunoglobulins"/>
    <property type="match status" value="1"/>
</dbReference>
<evidence type="ECO:0000256" key="4">
    <source>
        <dbReference type="ARBA" id="ARBA00022737"/>
    </source>
</evidence>
<evidence type="ECO:0000313" key="9">
    <source>
        <dbReference type="EMBL" id="KAG9339136.1"/>
    </source>
</evidence>
<evidence type="ECO:0008006" key="11">
    <source>
        <dbReference type="Google" id="ProtNLM"/>
    </source>
</evidence>
<name>A0A8T2NHF1_9TELE</name>
<evidence type="ECO:0000256" key="5">
    <source>
        <dbReference type="ARBA" id="ARBA00023170"/>
    </source>
</evidence>
<dbReference type="InterPro" id="IPR000483">
    <property type="entry name" value="Cys-rich_flank_reg_C"/>
</dbReference>
<evidence type="ECO:0000256" key="2">
    <source>
        <dbReference type="ARBA" id="ARBA00022614"/>
    </source>
</evidence>
<dbReference type="GO" id="GO:0004930">
    <property type="term" value="F:G protein-coupled receptor activity"/>
    <property type="evidence" value="ECO:0007669"/>
    <property type="project" value="InterPro"/>
</dbReference>
<dbReference type="InterPro" id="IPR036445">
    <property type="entry name" value="GPCR_2_extracell_dom_sf"/>
</dbReference>
<dbReference type="Gene3D" id="3.80.10.10">
    <property type="entry name" value="Ribonuclease Inhibitor"/>
    <property type="match status" value="1"/>
</dbReference>
<evidence type="ECO:0000256" key="1">
    <source>
        <dbReference type="ARBA" id="ARBA00007343"/>
    </source>
</evidence>
<dbReference type="Pfam" id="PF13895">
    <property type="entry name" value="Ig_2"/>
    <property type="match status" value="1"/>
</dbReference>
<dbReference type="PANTHER" id="PTHR45930">
    <property type="entry name" value="G-PROTEIN COUPLED RECEPTOR 124-LIKE PROTEIN"/>
    <property type="match status" value="1"/>
</dbReference>
<dbReference type="GO" id="GO:0009897">
    <property type="term" value="C:external side of plasma membrane"/>
    <property type="evidence" value="ECO:0007669"/>
    <property type="project" value="TreeGrafter"/>
</dbReference>
<dbReference type="Proteomes" id="UP000824540">
    <property type="component" value="Unassembled WGS sequence"/>
</dbReference>
<dbReference type="InterPro" id="IPR003599">
    <property type="entry name" value="Ig_sub"/>
</dbReference>
<dbReference type="SMART" id="SM00409">
    <property type="entry name" value="IG"/>
    <property type="match status" value="1"/>
</dbReference>
<accession>A0A8T2NHF1</accession>
<comment type="similarity">
    <text evidence="1">Belongs to the G-protein coupled receptor 2 family. Adhesion G-protein coupled receptor (ADGR) subfamily.</text>
</comment>
<keyword evidence="4" id="KW-0677">Repeat</keyword>
<feature type="domain" description="G-protein coupled receptors family 2 profile 1" evidence="7">
    <location>
        <begin position="211"/>
        <end position="306"/>
    </location>
</feature>
<feature type="region of interest" description="Disordered" evidence="6">
    <location>
        <begin position="390"/>
        <end position="410"/>
    </location>
</feature>
<evidence type="ECO:0000256" key="6">
    <source>
        <dbReference type="SAM" id="MobiDB-lite"/>
    </source>
</evidence>
<dbReference type="SUPFAM" id="SSF48726">
    <property type="entry name" value="Immunoglobulin"/>
    <property type="match status" value="1"/>
</dbReference>
<reference evidence="9" key="1">
    <citation type="thesis" date="2021" institute="BYU ScholarsArchive" country="Provo, UT, USA">
        <title>Applications of and Algorithms for Genome Assembly and Genomic Analyses with an Emphasis on Marine Teleosts.</title>
        <authorList>
            <person name="Pickett B.D."/>
        </authorList>
    </citation>
    <scope>NUCLEOTIDE SEQUENCE</scope>
    <source>
        <strain evidence="9">HI-2016</strain>
    </source>
</reference>
<protein>
    <recommendedName>
        <fullName evidence="11">Adhesion G protein-coupled receptor A3</fullName>
    </recommendedName>
</protein>
<evidence type="ECO:0000259" key="7">
    <source>
        <dbReference type="PROSITE" id="PS50227"/>
    </source>
</evidence>
<comment type="caution">
    <text evidence="9">The sequence shown here is derived from an EMBL/GenBank/DDBJ whole genome shotgun (WGS) entry which is preliminary data.</text>
</comment>
<dbReference type="AlphaFoldDB" id="A0A8T2NHF1"/>
<dbReference type="EMBL" id="JAFBMS010000058">
    <property type="protein sequence ID" value="KAG9339136.1"/>
    <property type="molecule type" value="Genomic_DNA"/>
</dbReference>
<sequence>MPPPSRREFQTQYLLCDCNLRWLLRWIKEKNVDVKNTHCSYPRSLQGQLLTSLKPEVLTCDPHLSVFLPIHPTVHSPVLFTHLSTTRVVSLCLPLYSFTHLPLPVLSYLLTVCKLSEVGALLLNAPLELPSFQMTPSQRQIVFRGDSLPFRCMASYIDEDMQVLWYQDGRMVESDAAQGIYIKKSMVQNCSLIASALTISNIQPGSTGNWECRVRTSRGNNTRTVHIVVLESSAKYCPPERVSNNKGEFRWPRTLAGITAYLPCNRLASGTGSYSGSSAEDRRAWRRCDRGGFWTEEDYSNCQYQKDVTRVLYIINQMPLNLTNAVTTARQLLVYTVEAANFSDKMDVIFVAQMIEKFGKFAEKYKEVGLGIRVPACRVTAGGRFHIPPPLPRLHRAPPRGAPPPLGTRPLIGRFTSISGYLTLS</sequence>
<feature type="domain" description="Ig-like" evidence="8">
    <location>
        <begin position="130"/>
        <end position="228"/>
    </location>
</feature>
<dbReference type="InterPro" id="IPR058808">
    <property type="entry name" value="GAIN_ADGRA2/3"/>
</dbReference>
<dbReference type="Gene3D" id="4.10.1240.10">
    <property type="entry name" value="GPCR, family 2, extracellular hormone receptor domain"/>
    <property type="match status" value="1"/>
</dbReference>